<dbReference type="GO" id="GO:0005524">
    <property type="term" value="F:ATP binding"/>
    <property type="evidence" value="ECO:0007669"/>
    <property type="project" value="UniProtKB-UniRule"/>
</dbReference>
<dbReference type="PROSITE" id="PS50975">
    <property type="entry name" value="ATP_GRASP"/>
    <property type="match status" value="1"/>
</dbReference>
<dbReference type="Proteomes" id="UP000094795">
    <property type="component" value="Unassembled WGS sequence"/>
</dbReference>
<keyword evidence="4" id="KW-1185">Reference proteome</keyword>
<feature type="domain" description="ATP-grasp" evidence="2">
    <location>
        <begin position="125"/>
        <end position="301"/>
    </location>
</feature>
<gene>
    <name evidence="3" type="ORF">AWJ14_07035</name>
</gene>
<protein>
    <recommendedName>
        <fullName evidence="2">ATP-grasp domain-containing protein</fullName>
    </recommendedName>
</protein>
<evidence type="ECO:0000259" key="2">
    <source>
        <dbReference type="PROSITE" id="PS50975"/>
    </source>
</evidence>
<dbReference type="OrthoDB" id="9765608at2"/>
<dbReference type="Pfam" id="PF15632">
    <property type="entry name" value="ATPgrasp_Ter"/>
    <property type="match status" value="1"/>
</dbReference>
<dbReference type="RefSeq" id="WP_066179974.1">
    <property type="nucleotide sequence ID" value="NZ_LQZT01000023.1"/>
</dbReference>
<name>A0A1C1YU28_9HYPH</name>
<accession>A0A1C1YU28</accession>
<dbReference type="STRING" id="1480615.AWJ14_07035"/>
<dbReference type="SUPFAM" id="SSF56059">
    <property type="entry name" value="Glutathione synthetase ATP-binding domain-like"/>
    <property type="match status" value="1"/>
</dbReference>
<sequence length="331" mass="36423">MRDPSGRYTVAVTGVGALIGQGIARSLAPGGRARIIGIDRRITPFARTFCDGVAEKPQAGEDTEAYLDFWRDLVKREGIDLILPGISIDMLFFDRNRAVFADLGVAVALNRSELIALCADKLDFYTAYEAAGFPVIPTARPQSWEEAIAVLGPGPLLMKPRRGEASAGIVRLETARDFDYWTDRNGEDWLIQAIVGPDSAEYTVGAYGLGDGDYLGPIIMRRTLARAGHTGAAEVVDHPAISELTDRIMRHFRPKGPTNLQFRMDGETPYLLEINPRFSSSCSLRAAFGFFEAEMCIDDLLEGRRPAEPKIRYGTALRYNEDHVCHAGDPV</sequence>
<dbReference type="Gene3D" id="3.40.50.20">
    <property type="match status" value="1"/>
</dbReference>
<proteinExistence type="predicted"/>
<reference evidence="3 4" key="1">
    <citation type="submission" date="2015-12" db="EMBL/GenBank/DDBJ databases">
        <authorList>
            <person name="Shamseldin A."/>
            <person name="Moawad H."/>
            <person name="Abd El-Rahim W.M."/>
            <person name="Sadowsky M.J."/>
        </authorList>
    </citation>
    <scope>NUCLEOTIDE SEQUENCE [LARGE SCALE GENOMIC DNA]</scope>
    <source>
        <strain evidence="3 4">JC234</strain>
    </source>
</reference>
<evidence type="ECO:0000313" key="3">
    <source>
        <dbReference type="EMBL" id="OCW56907.1"/>
    </source>
</evidence>
<evidence type="ECO:0000256" key="1">
    <source>
        <dbReference type="PROSITE-ProRule" id="PRU00409"/>
    </source>
</evidence>
<keyword evidence="1" id="KW-0067">ATP-binding</keyword>
<dbReference type="Gene3D" id="3.30.470.20">
    <property type="entry name" value="ATP-grasp fold, B domain"/>
    <property type="match status" value="1"/>
</dbReference>
<dbReference type="AlphaFoldDB" id="A0A1C1YU28"/>
<dbReference type="GO" id="GO:0046872">
    <property type="term" value="F:metal ion binding"/>
    <property type="evidence" value="ECO:0007669"/>
    <property type="project" value="InterPro"/>
</dbReference>
<comment type="caution">
    <text evidence="3">The sequence shown here is derived from an EMBL/GenBank/DDBJ whole genome shotgun (WGS) entry which is preliminary data.</text>
</comment>
<dbReference type="EMBL" id="LQZT01000023">
    <property type="protein sequence ID" value="OCW56907.1"/>
    <property type="molecule type" value="Genomic_DNA"/>
</dbReference>
<organism evidence="3 4">
    <name type="scientific">Hoeflea olei</name>
    <dbReference type="NCBI Taxonomy" id="1480615"/>
    <lineage>
        <taxon>Bacteria</taxon>
        <taxon>Pseudomonadati</taxon>
        <taxon>Pseudomonadota</taxon>
        <taxon>Alphaproteobacteria</taxon>
        <taxon>Hyphomicrobiales</taxon>
        <taxon>Rhizobiaceae</taxon>
        <taxon>Hoeflea</taxon>
    </lineage>
</organism>
<evidence type="ECO:0000313" key="4">
    <source>
        <dbReference type="Proteomes" id="UP000094795"/>
    </source>
</evidence>
<keyword evidence="1" id="KW-0547">Nucleotide-binding</keyword>
<dbReference type="InterPro" id="IPR011761">
    <property type="entry name" value="ATP-grasp"/>
</dbReference>